<dbReference type="InterPro" id="IPR020806">
    <property type="entry name" value="PKS_PP-bd"/>
</dbReference>
<protein>
    <recommendedName>
        <fullName evidence="3">Carrier domain-containing protein</fullName>
    </recommendedName>
</protein>
<dbReference type="GO" id="GO:0031177">
    <property type="term" value="F:phosphopantetheine binding"/>
    <property type="evidence" value="ECO:0007669"/>
    <property type="project" value="InterPro"/>
</dbReference>
<dbReference type="EMBL" id="JXZB01000004">
    <property type="protein sequence ID" value="KIQ64039.1"/>
    <property type="molecule type" value="Genomic_DNA"/>
</dbReference>
<dbReference type="Proteomes" id="UP000032066">
    <property type="component" value="Unassembled WGS sequence"/>
</dbReference>
<feature type="domain" description="Carrier" evidence="3">
    <location>
        <begin position="21"/>
        <end position="96"/>
    </location>
</feature>
<dbReference type="Gene3D" id="1.10.1200.10">
    <property type="entry name" value="ACP-like"/>
    <property type="match status" value="1"/>
</dbReference>
<dbReference type="GO" id="GO:0017000">
    <property type="term" value="P:antibiotic biosynthetic process"/>
    <property type="evidence" value="ECO:0007669"/>
    <property type="project" value="UniProtKB-ARBA"/>
</dbReference>
<keyword evidence="1" id="KW-0596">Phosphopantetheine</keyword>
<dbReference type="OrthoDB" id="3400287at2"/>
<reference evidence="4 5" key="1">
    <citation type="submission" date="2015-02" db="EMBL/GenBank/DDBJ databases">
        <title>Draft genome sequence of Kitasatospora griseola MF730-N6, a bafilomycin, terpentecin and satosporin producer.</title>
        <authorList>
            <person name="Arens J.C."/>
            <person name="Haltli B."/>
            <person name="Kerr R.G."/>
        </authorList>
    </citation>
    <scope>NUCLEOTIDE SEQUENCE [LARGE SCALE GENOMIC DNA]</scope>
    <source>
        <strain evidence="4 5">MF730-N6</strain>
    </source>
</reference>
<gene>
    <name evidence="4" type="ORF">TR51_27805</name>
</gene>
<name>A0A0D0PN99_KITGR</name>
<evidence type="ECO:0000256" key="2">
    <source>
        <dbReference type="ARBA" id="ARBA00022553"/>
    </source>
</evidence>
<organism evidence="4 5">
    <name type="scientific">Kitasatospora griseola</name>
    <name type="common">Streptomyces griseolosporeus</name>
    <dbReference type="NCBI Taxonomy" id="2064"/>
    <lineage>
        <taxon>Bacteria</taxon>
        <taxon>Bacillati</taxon>
        <taxon>Actinomycetota</taxon>
        <taxon>Actinomycetes</taxon>
        <taxon>Kitasatosporales</taxon>
        <taxon>Streptomycetaceae</taxon>
        <taxon>Kitasatospora</taxon>
    </lineage>
</organism>
<dbReference type="PROSITE" id="PS50075">
    <property type="entry name" value="CARRIER"/>
    <property type="match status" value="1"/>
</dbReference>
<dbReference type="Pfam" id="PF00550">
    <property type="entry name" value="PP-binding"/>
    <property type="match status" value="1"/>
</dbReference>
<proteinExistence type="predicted"/>
<evidence type="ECO:0000313" key="5">
    <source>
        <dbReference type="Proteomes" id="UP000032066"/>
    </source>
</evidence>
<evidence type="ECO:0000256" key="1">
    <source>
        <dbReference type="ARBA" id="ARBA00022450"/>
    </source>
</evidence>
<keyword evidence="2" id="KW-0597">Phosphoprotein</keyword>
<dbReference type="InterPro" id="IPR009081">
    <property type="entry name" value="PP-bd_ACP"/>
</dbReference>
<dbReference type="STRING" id="2064.TR51_27805"/>
<dbReference type="AlphaFoldDB" id="A0A0D0PN99"/>
<accession>A0A0D0PN99</accession>
<evidence type="ECO:0000259" key="3">
    <source>
        <dbReference type="PROSITE" id="PS50075"/>
    </source>
</evidence>
<comment type="caution">
    <text evidence="4">The sequence shown here is derived from an EMBL/GenBank/DDBJ whole genome shotgun (WGS) entry which is preliminary data.</text>
</comment>
<keyword evidence="5" id="KW-1185">Reference proteome</keyword>
<evidence type="ECO:0000313" key="4">
    <source>
        <dbReference type="EMBL" id="KIQ64039.1"/>
    </source>
</evidence>
<dbReference type="SUPFAM" id="SSF47336">
    <property type="entry name" value="ACP-like"/>
    <property type="match status" value="1"/>
</dbReference>
<dbReference type="PATRIC" id="fig|2064.6.peg.5901"/>
<dbReference type="SMART" id="SM00823">
    <property type="entry name" value="PKS_PP"/>
    <property type="match status" value="1"/>
</dbReference>
<sequence>MTHSHATLQELRNTPKLDRPDALEQIVIREFKESLLMSEDEDFPLSESFFDLGLTSLRVTEVKQRLEELLDCSISANVLFNSPTVELMLTYLMTEVLTDLFGEASDARQ</sequence>
<dbReference type="InterPro" id="IPR036736">
    <property type="entry name" value="ACP-like_sf"/>
</dbReference>